<reference evidence="7" key="1">
    <citation type="journal article" date="2019" name="Int. J. Syst. Evol. Microbiol.">
        <title>The Global Catalogue of Microorganisms (GCM) 10K type strain sequencing project: providing services to taxonomists for standard genome sequencing and annotation.</title>
        <authorList>
            <consortium name="The Broad Institute Genomics Platform"/>
            <consortium name="The Broad Institute Genome Sequencing Center for Infectious Disease"/>
            <person name="Wu L."/>
            <person name="Ma J."/>
        </authorList>
    </citation>
    <scope>NUCLEOTIDE SEQUENCE [LARGE SCALE GENOMIC DNA]</scope>
    <source>
        <strain evidence="7">CGMCC 4.7396</strain>
    </source>
</reference>
<dbReference type="Proteomes" id="UP001595712">
    <property type="component" value="Unassembled WGS sequence"/>
</dbReference>
<dbReference type="InterPro" id="IPR044153">
    <property type="entry name" value="PIN_Pae0151-like"/>
</dbReference>
<keyword evidence="2" id="KW-0479">Metal-binding</keyword>
<dbReference type="Pfam" id="PF01850">
    <property type="entry name" value="PIN"/>
    <property type="match status" value="1"/>
</dbReference>
<keyword evidence="3" id="KW-0378">Hydrolase</keyword>
<organism evidence="6 7">
    <name type="scientific">Glycomyces rhizosphaerae</name>
    <dbReference type="NCBI Taxonomy" id="2054422"/>
    <lineage>
        <taxon>Bacteria</taxon>
        <taxon>Bacillati</taxon>
        <taxon>Actinomycetota</taxon>
        <taxon>Actinomycetes</taxon>
        <taxon>Glycomycetales</taxon>
        <taxon>Glycomycetaceae</taxon>
        <taxon>Glycomyces</taxon>
    </lineage>
</organism>
<gene>
    <name evidence="6" type="ORF">ACFO8M_18765</name>
</gene>
<evidence type="ECO:0000256" key="3">
    <source>
        <dbReference type="ARBA" id="ARBA00022801"/>
    </source>
</evidence>
<dbReference type="SUPFAM" id="SSF88723">
    <property type="entry name" value="PIN domain-like"/>
    <property type="match status" value="1"/>
</dbReference>
<dbReference type="EMBL" id="JBHRWO010000019">
    <property type="protein sequence ID" value="MFC3494534.1"/>
    <property type="molecule type" value="Genomic_DNA"/>
</dbReference>
<sequence length="81" mass="9192">MTLGRKLSKDRAEAALSTLEQLDLRRYDHTWYLPRIWELRANMWPYDAAFIALAEALGIPLLTADKKFDGVPKTGCAIITV</sequence>
<comment type="caution">
    <text evidence="6">The sequence shown here is derived from an EMBL/GenBank/DDBJ whole genome shotgun (WGS) entry which is preliminary data.</text>
</comment>
<name>A0ABV7Q420_9ACTN</name>
<evidence type="ECO:0000256" key="1">
    <source>
        <dbReference type="ARBA" id="ARBA00022722"/>
    </source>
</evidence>
<keyword evidence="4" id="KW-0460">Magnesium</keyword>
<dbReference type="InterPro" id="IPR029060">
    <property type="entry name" value="PIN-like_dom_sf"/>
</dbReference>
<keyword evidence="7" id="KW-1185">Reference proteome</keyword>
<proteinExistence type="predicted"/>
<feature type="domain" description="PIN" evidence="5">
    <location>
        <begin position="34"/>
        <end position="72"/>
    </location>
</feature>
<dbReference type="CDD" id="cd09873">
    <property type="entry name" value="PIN_Pae0151-like"/>
    <property type="match status" value="1"/>
</dbReference>
<evidence type="ECO:0000313" key="7">
    <source>
        <dbReference type="Proteomes" id="UP001595712"/>
    </source>
</evidence>
<accession>A0ABV7Q420</accession>
<evidence type="ECO:0000256" key="2">
    <source>
        <dbReference type="ARBA" id="ARBA00022723"/>
    </source>
</evidence>
<protein>
    <submittedName>
        <fullName evidence="6">Type II toxin-antitoxin system VapC family toxin</fullName>
    </submittedName>
</protein>
<keyword evidence="1" id="KW-0540">Nuclease</keyword>
<evidence type="ECO:0000313" key="6">
    <source>
        <dbReference type="EMBL" id="MFC3494534.1"/>
    </source>
</evidence>
<evidence type="ECO:0000259" key="5">
    <source>
        <dbReference type="Pfam" id="PF01850"/>
    </source>
</evidence>
<dbReference type="RefSeq" id="WP_387978361.1">
    <property type="nucleotide sequence ID" value="NZ_JBHRWO010000019.1"/>
</dbReference>
<dbReference type="Gene3D" id="3.40.50.1010">
    <property type="entry name" value="5'-nuclease"/>
    <property type="match status" value="1"/>
</dbReference>
<dbReference type="InterPro" id="IPR002716">
    <property type="entry name" value="PIN_dom"/>
</dbReference>
<evidence type="ECO:0000256" key="4">
    <source>
        <dbReference type="ARBA" id="ARBA00022842"/>
    </source>
</evidence>